<evidence type="ECO:0000313" key="4">
    <source>
        <dbReference type="Proteomes" id="UP000824106"/>
    </source>
</evidence>
<evidence type="ECO:0000256" key="1">
    <source>
        <dbReference type="PROSITE-ProRule" id="PRU01379"/>
    </source>
</evidence>
<comment type="caution">
    <text evidence="1">Lacks conserved residue(s) required for the propagation of feature annotation.</text>
</comment>
<proteinExistence type="inferred from homology"/>
<dbReference type="GO" id="GO:0004181">
    <property type="term" value="F:metallocarboxypeptidase activity"/>
    <property type="evidence" value="ECO:0007669"/>
    <property type="project" value="InterPro"/>
</dbReference>
<comment type="caution">
    <text evidence="3">The sequence shown here is derived from an EMBL/GenBank/DDBJ whole genome shotgun (WGS) entry which is preliminary data.</text>
</comment>
<evidence type="ECO:0000259" key="2">
    <source>
        <dbReference type="PROSITE" id="PS52035"/>
    </source>
</evidence>
<protein>
    <submittedName>
        <fullName evidence="3">Succinylglutamate desuccinylase/aspartoacylase family protein</fullName>
    </submittedName>
</protein>
<name>A0A9D2G1M0_9LACT</name>
<evidence type="ECO:0000313" key="3">
    <source>
        <dbReference type="EMBL" id="HIZ70631.1"/>
    </source>
</evidence>
<dbReference type="PROSITE" id="PS52035">
    <property type="entry name" value="PEPTIDASE_M14"/>
    <property type="match status" value="1"/>
</dbReference>
<comment type="similarity">
    <text evidence="1">Belongs to the peptidase M14 family.</text>
</comment>
<dbReference type="AlphaFoldDB" id="A0A9D2G1M0"/>
<sequence length="673" mass="75596">MVIPKINSAHGSDTRNILNRAIEVLNQQGKTIQDLVAEGQLTPEQYAELIKTINGMIENGQPAAITEEMLSQKVKEMMTGGSVAVVGEKSLLKENFVKEQVFPSFTTFYKPLEYEKFNATASSYHTSLVYNGKTGSTAFIKVVPGEEYEVRAFGDDIDRFRIYGLRDGRYKEDFKTIGGSTPILSVIYTENDNTRNTKIRVPSSCNYIAVYLNSRGQNVQYNLDVYKPLSDVIKDVEEMKKSYEYPVTYIQGWTDANETYVERARVGTVAFIDVKPFNNYILNVEEGTENNRFRVYGMKGRDYKTNLENEGDRVGIRSTLYSDDAKKSVDIYVPEGINSIAVYLSNNSTLTNTLDVIEKTDDSNDKLIEYIEKKNGKRYFTLGQPTVYFSPENTINPTGVTTSDLLDVYEPLVSSEIVSKKILGKDGANNDLIEYTYEKPSPNVVYYQGFEDYPLNYTDSKKMKILIIGGAHGDEKTSQLGLSLFLKELVENTTDENLAFIRNNAVLKVIPMMNPTGIDANTRNNHAGSDLNRGYRAQVQEENKIVSKWIEDNQDAIALLDYHDSSRTVSFWPAEENEIYHELFYTVMANVNDKWSSENSSINNPVGEMVINPTNTNSQAFAHDLGMLGVIVETSRNSSTLNGGTNASHNAAAVKYGNDLLINTIIAIMNYYS</sequence>
<organism evidence="3 4">
    <name type="scientific">Candidatus Atopostipes pullistercoris</name>
    <dbReference type="NCBI Taxonomy" id="2838467"/>
    <lineage>
        <taxon>Bacteria</taxon>
        <taxon>Bacillati</taxon>
        <taxon>Bacillota</taxon>
        <taxon>Bacilli</taxon>
        <taxon>Lactobacillales</taxon>
        <taxon>Carnobacteriaceae</taxon>
        <taxon>Atopostipes</taxon>
    </lineage>
</organism>
<dbReference type="InterPro" id="IPR000834">
    <property type="entry name" value="Peptidase_M14"/>
</dbReference>
<dbReference type="Proteomes" id="UP000824106">
    <property type="component" value="Unassembled WGS sequence"/>
</dbReference>
<accession>A0A9D2G1M0</accession>
<reference evidence="3" key="2">
    <citation type="submission" date="2021-04" db="EMBL/GenBank/DDBJ databases">
        <authorList>
            <person name="Gilroy R."/>
        </authorList>
    </citation>
    <scope>NUCLEOTIDE SEQUENCE</scope>
    <source>
        <strain evidence="3">CHK169-4300</strain>
    </source>
</reference>
<gene>
    <name evidence="3" type="ORF">H9808_02555</name>
</gene>
<reference evidence="3" key="1">
    <citation type="journal article" date="2021" name="PeerJ">
        <title>Extensive microbial diversity within the chicken gut microbiome revealed by metagenomics and culture.</title>
        <authorList>
            <person name="Gilroy R."/>
            <person name="Ravi A."/>
            <person name="Getino M."/>
            <person name="Pursley I."/>
            <person name="Horton D.L."/>
            <person name="Alikhan N.F."/>
            <person name="Baker D."/>
            <person name="Gharbi K."/>
            <person name="Hall N."/>
            <person name="Watson M."/>
            <person name="Adriaenssens E.M."/>
            <person name="Foster-Nyarko E."/>
            <person name="Jarju S."/>
            <person name="Secka A."/>
            <person name="Antonio M."/>
            <person name="Oren A."/>
            <person name="Chaudhuri R.R."/>
            <person name="La Ragione R."/>
            <person name="Hildebrand F."/>
            <person name="Pallen M.J."/>
        </authorList>
    </citation>
    <scope>NUCLEOTIDE SEQUENCE</scope>
    <source>
        <strain evidence="3">CHK169-4300</strain>
    </source>
</reference>
<dbReference type="Pfam" id="PF00246">
    <property type="entry name" value="Peptidase_M14"/>
    <property type="match status" value="1"/>
</dbReference>
<dbReference type="EMBL" id="DXAZ01000036">
    <property type="protein sequence ID" value="HIZ70631.1"/>
    <property type="molecule type" value="Genomic_DNA"/>
</dbReference>
<dbReference type="Gene3D" id="3.40.630.10">
    <property type="entry name" value="Zn peptidases"/>
    <property type="match status" value="1"/>
</dbReference>
<feature type="domain" description="Peptidase M14" evidence="2">
    <location>
        <begin position="394"/>
        <end position="673"/>
    </location>
</feature>
<dbReference type="GO" id="GO:0008270">
    <property type="term" value="F:zinc ion binding"/>
    <property type="evidence" value="ECO:0007669"/>
    <property type="project" value="InterPro"/>
</dbReference>
<dbReference type="SUPFAM" id="SSF53187">
    <property type="entry name" value="Zn-dependent exopeptidases"/>
    <property type="match status" value="1"/>
</dbReference>
<dbReference type="GO" id="GO:0006508">
    <property type="term" value="P:proteolysis"/>
    <property type="evidence" value="ECO:0007669"/>
    <property type="project" value="InterPro"/>
</dbReference>